<dbReference type="EMBL" id="SHNO01000002">
    <property type="protein sequence ID" value="MCX2979046.1"/>
    <property type="molecule type" value="Genomic_DNA"/>
</dbReference>
<dbReference type="PANTHER" id="PTHR30204">
    <property type="entry name" value="REDOX-CYCLING DRUG-SENSING TRANSCRIPTIONAL ACTIVATOR SOXR"/>
    <property type="match status" value="1"/>
</dbReference>
<comment type="caution">
    <text evidence="3">The sequence shown here is derived from an EMBL/GenBank/DDBJ whole genome shotgun (WGS) entry which is preliminary data.</text>
</comment>
<dbReference type="SUPFAM" id="SSF46955">
    <property type="entry name" value="Putative DNA-binding domain"/>
    <property type="match status" value="1"/>
</dbReference>
<protein>
    <submittedName>
        <fullName evidence="3">MerR family DNA-binding transcriptional regulator</fullName>
    </submittedName>
</protein>
<dbReference type="Proteomes" id="UP001143304">
    <property type="component" value="Unassembled WGS sequence"/>
</dbReference>
<reference evidence="3" key="1">
    <citation type="submission" date="2019-02" db="EMBL/GenBank/DDBJ databases">
        <authorList>
            <person name="Li S.-H."/>
        </authorList>
    </citation>
    <scope>NUCLEOTIDE SEQUENCE</scope>
    <source>
        <strain evidence="3">IMCC11814</strain>
    </source>
</reference>
<dbReference type="CDD" id="cd04776">
    <property type="entry name" value="HTH_GnyR"/>
    <property type="match status" value="1"/>
</dbReference>
<dbReference type="PANTHER" id="PTHR30204:SF58">
    <property type="entry name" value="HTH-TYPE TRANSCRIPTIONAL REGULATOR YFMP"/>
    <property type="match status" value="1"/>
</dbReference>
<dbReference type="Gene3D" id="1.10.1660.10">
    <property type="match status" value="1"/>
</dbReference>
<sequence>MAEQTYTISELSREFGITTRTIRYYEEKALIHPRRQGQTRLYSNADRVRIKLILRGKRIGMTLEESVSVIDLYDPNNNNATQLQALVTTVQERRAALLQQKADIDDTLSSLGEVEQLCSRALQENPLVTDSPDS</sequence>
<dbReference type="RefSeq" id="WP_279250830.1">
    <property type="nucleotide sequence ID" value="NZ_SHNO01000002.1"/>
</dbReference>
<dbReference type="InterPro" id="IPR047057">
    <property type="entry name" value="MerR_fam"/>
</dbReference>
<organism evidence="3 4">
    <name type="scientific">Candidatus Marimicrobium litorale</name>
    <dbReference type="NCBI Taxonomy" id="2518991"/>
    <lineage>
        <taxon>Bacteria</taxon>
        <taxon>Pseudomonadati</taxon>
        <taxon>Pseudomonadota</taxon>
        <taxon>Gammaproteobacteria</taxon>
        <taxon>Cellvibrionales</taxon>
        <taxon>Halieaceae</taxon>
        <taxon>Marimicrobium</taxon>
    </lineage>
</organism>
<dbReference type="InterPro" id="IPR000551">
    <property type="entry name" value="MerR-type_HTH_dom"/>
</dbReference>
<evidence type="ECO:0000313" key="3">
    <source>
        <dbReference type="EMBL" id="MCX2979046.1"/>
    </source>
</evidence>
<evidence type="ECO:0000256" key="1">
    <source>
        <dbReference type="ARBA" id="ARBA00023125"/>
    </source>
</evidence>
<evidence type="ECO:0000313" key="4">
    <source>
        <dbReference type="Proteomes" id="UP001143304"/>
    </source>
</evidence>
<evidence type="ECO:0000259" key="2">
    <source>
        <dbReference type="PROSITE" id="PS50937"/>
    </source>
</evidence>
<accession>A0ABT3T9U1</accession>
<keyword evidence="4" id="KW-1185">Reference proteome</keyword>
<name>A0ABT3T9U1_9GAMM</name>
<dbReference type="InterPro" id="IPR009061">
    <property type="entry name" value="DNA-bd_dom_put_sf"/>
</dbReference>
<feature type="domain" description="HTH merR-type" evidence="2">
    <location>
        <begin position="5"/>
        <end position="72"/>
    </location>
</feature>
<dbReference type="PROSITE" id="PS50937">
    <property type="entry name" value="HTH_MERR_2"/>
    <property type="match status" value="1"/>
</dbReference>
<dbReference type="SMART" id="SM00422">
    <property type="entry name" value="HTH_MERR"/>
    <property type="match status" value="1"/>
</dbReference>
<dbReference type="Pfam" id="PF13411">
    <property type="entry name" value="MerR_1"/>
    <property type="match status" value="1"/>
</dbReference>
<gene>
    <name evidence="3" type="ORF">EYC82_17005</name>
</gene>
<dbReference type="GO" id="GO:0003677">
    <property type="term" value="F:DNA binding"/>
    <property type="evidence" value="ECO:0007669"/>
    <property type="project" value="UniProtKB-KW"/>
</dbReference>
<keyword evidence="1 3" id="KW-0238">DNA-binding</keyword>
<proteinExistence type="predicted"/>